<dbReference type="InterPro" id="IPR050492">
    <property type="entry name" value="Bact_metal-bind_prot9"/>
</dbReference>
<evidence type="ECO:0000256" key="4">
    <source>
        <dbReference type="ARBA" id="ARBA00022723"/>
    </source>
</evidence>
<name>A0A6N1V9Q6_9HYPH</name>
<evidence type="ECO:0000256" key="5">
    <source>
        <dbReference type="ARBA" id="ARBA00022729"/>
    </source>
</evidence>
<reference evidence="8 9" key="1">
    <citation type="submission" date="2020-06" db="EMBL/GenBank/DDBJ databases">
        <title>Oricola thermophila sp. nov. isolated from a tidal sediments.</title>
        <authorList>
            <person name="Kwon K.K."/>
            <person name="Yang S.-H."/>
            <person name="Park M.-J."/>
        </authorList>
    </citation>
    <scope>NUCLEOTIDE SEQUENCE [LARGE SCALE GENOMIC DNA]</scope>
    <source>
        <strain evidence="8 9">MEBiC13590</strain>
    </source>
</reference>
<dbReference type="PRINTS" id="PR00690">
    <property type="entry name" value="ADHESNFAMILY"/>
</dbReference>
<feature type="signal peptide" evidence="7">
    <location>
        <begin position="1"/>
        <end position="24"/>
    </location>
</feature>
<organism evidence="8 9">
    <name type="scientific">Oricola thermophila</name>
    <dbReference type="NCBI Taxonomy" id="2742145"/>
    <lineage>
        <taxon>Bacteria</taxon>
        <taxon>Pseudomonadati</taxon>
        <taxon>Pseudomonadota</taxon>
        <taxon>Alphaproteobacteria</taxon>
        <taxon>Hyphomicrobiales</taxon>
        <taxon>Ahrensiaceae</taxon>
        <taxon>Oricola</taxon>
    </lineage>
</organism>
<feature type="chain" id="PRO_5026721385" evidence="7">
    <location>
        <begin position="25"/>
        <end position="327"/>
    </location>
</feature>
<sequence length="327" mass="34757">MPFRRTIIAASIMSAMFGPTSVMAQEPVTAVSTVGMIADVVSNVGGECVASSALMGPGVDPHLYQATARDVRTLQSADIIFYSGYSLEGQLGDVLERFSERTPTIAVSPASIPPSDLITVADIYGIDPHLWMDPGLWVKTVPVIADELSGVRPECSDRFRANADAYAEQLAALDSWAAEAIASIPEGQRILVTAHDAFNYFGRAYGLEVAGIQGISTESEAGVADIRETARMVAERKIPAAFVESTINPRTIQAVIDAAAQQGHRIEIGAELYSDAMGERGTAGGTYIGMIYENTYNITRALGGTPPPLPATLAGWAQQWHLSPVGE</sequence>
<proteinExistence type="inferred from homology"/>
<dbReference type="InterPro" id="IPR006128">
    <property type="entry name" value="Lipoprotein_PsaA-like"/>
</dbReference>
<evidence type="ECO:0000313" key="8">
    <source>
        <dbReference type="EMBL" id="QKV17458.1"/>
    </source>
</evidence>
<protein>
    <submittedName>
        <fullName evidence="8">Zinc ABC transporter substrate-binding protein</fullName>
    </submittedName>
</protein>
<comment type="subcellular location">
    <subcellularLocation>
        <location evidence="1">Cell envelope</location>
    </subcellularLocation>
</comment>
<dbReference type="EMBL" id="CP054836">
    <property type="protein sequence ID" value="QKV17458.1"/>
    <property type="molecule type" value="Genomic_DNA"/>
</dbReference>
<dbReference type="PANTHER" id="PTHR42953:SF1">
    <property type="entry name" value="METAL-BINDING PROTEIN HI_0362-RELATED"/>
    <property type="match status" value="1"/>
</dbReference>
<evidence type="ECO:0000256" key="6">
    <source>
        <dbReference type="RuleBase" id="RU003512"/>
    </source>
</evidence>
<accession>A0A6N1V9Q6</accession>
<dbReference type="GO" id="GO:0007155">
    <property type="term" value="P:cell adhesion"/>
    <property type="evidence" value="ECO:0007669"/>
    <property type="project" value="InterPro"/>
</dbReference>
<dbReference type="PRINTS" id="PR00691">
    <property type="entry name" value="ADHESINB"/>
</dbReference>
<evidence type="ECO:0000256" key="1">
    <source>
        <dbReference type="ARBA" id="ARBA00004196"/>
    </source>
</evidence>
<dbReference type="RefSeq" id="WP_175275355.1">
    <property type="nucleotide sequence ID" value="NZ_CP054836.1"/>
</dbReference>
<dbReference type="Gene3D" id="3.40.50.1980">
    <property type="entry name" value="Nitrogenase molybdenum iron protein domain"/>
    <property type="match status" value="2"/>
</dbReference>
<dbReference type="InterPro" id="IPR006129">
    <property type="entry name" value="AdhesinB"/>
</dbReference>
<comment type="similarity">
    <text evidence="2 6">Belongs to the bacterial solute-binding protein 9 family.</text>
</comment>
<keyword evidence="9" id="KW-1185">Reference proteome</keyword>
<evidence type="ECO:0000256" key="2">
    <source>
        <dbReference type="ARBA" id="ARBA00011028"/>
    </source>
</evidence>
<keyword evidence="3 6" id="KW-0813">Transport</keyword>
<evidence type="ECO:0000256" key="7">
    <source>
        <dbReference type="SAM" id="SignalP"/>
    </source>
</evidence>
<dbReference type="Proteomes" id="UP000509367">
    <property type="component" value="Chromosome"/>
</dbReference>
<gene>
    <name evidence="8" type="ORF">HTY61_02735</name>
</gene>
<dbReference type="GO" id="GO:0046872">
    <property type="term" value="F:metal ion binding"/>
    <property type="evidence" value="ECO:0007669"/>
    <property type="project" value="UniProtKB-KW"/>
</dbReference>
<dbReference type="Pfam" id="PF01297">
    <property type="entry name" value="ZnuA"/>
    <property type="match status" value="1"/>
</dbReference>
<dbReference type="PANTHER" id="PTHR42953">
    <property type="entry name" value="HIGH-AFFINITY ZINC UPTAKE SYSTEM PROTEIN ZNUA-RELATED"/>
    <property type="match status" value="1"/>
</dbReference>
<evidence type="ECO:0000313" key="9">
    <source>
        <dbReference type="Proteomes" id="UP000509367"/>
    </source>
</evidence>
<evidence type="ECO:0000256" key="3">
    <source>
        <dbReference type="ARBA" id="ARBA00022448"/>
    </source>
</evidence>
<dbReference type="SUPFAM" id="SSF53807">
    <property type="entry name" value="Helical backbone' metal receptor"/>
    <property type="match status" value="1"/>
</dbReference>
<dbReference type="GO" id="GO:0030001">
    <property type="term" value="P:metal ion transport"/>
    <property type="evidence" value="ECO:0007669"/>
    <property type="project" value="InterPro"/>
</dbReference>
<keyword evidence="4" id="KW-0479">Metal-binding</keyword>
<dbReference type="AlphaFoldDB" id="A0A6N1V9Q6"/>
<keyword evidence="5 7" id="KW-0732">Signal</keyword>
<dbReference type="InterPro" id="IPR006127">
    <property type="entry name" value="ZnuA-like"/>
</dbReference>
<dbReference type="KEGG" id="orm:HTY61_02735"/>
<dbReference type="GO" id="GO:0030313">
    <property type="term" value="C:cell envelope"/>
    <property type="evidence" value="ECO:0007669"/>
    <property type="project" value="UniProtKB-SubCell"/>
</dbReference>